<evidence type="ECO:0000313" key="2">
    <source>
        <dbReference type="EMBL" id="MBN7818003.1"/>
    </source>
</evidence>
<feature type="transmembrane region" description="Helical" evidence="1">
    <location>
        <begin position="157"/>
        <end position="174"/>
    </location>
</feature>
<evidence type="ECO:0008006" key="4">
    <source>
        <dbReference type="Google" id="ProtNLM"/>
    </source>
</evidence>
<dbReference type="Proteomes" id="UP000664480">
    <property type="component" value="Unassembled WGS sequence"/>
</dbReference>
<dbReference type="EMBL" id="JAFKCU010000008">
    <property type="protein sequence ID" value="MBN7818003.1"/>
    <property type="molecule type" value="Genomic_DNA"/>
</dbReference>
<feature type="transmembrane region" description="Helical" evidence="1">
    <location>
        <begin position="128"/>
        <end position="145"/>
    </location>
</feature>
<dbReference type="RefSeq" id="WP_206588667.1">
    <property type="nucleotide sequence ID" value="NZ_JAFKCU010000008.1"/>
</dbReference>
<keyword evidence="1" id="KW-0812">Transmembrane</keyword>
<evidence type="ECO:0000256" key="1">
    <source>
        <dbReference type="SAM" id="Phobius"/>
    </source>
</evidence>
<evidence type="ECO:0000313" key="3">
    <source>
        <dbReference type="Proteomes" id="UP000664480"/>
    </source>
</evidence>
<keyword evidence="1" id="KW-1133">Transmembrane helix</keyword>
<comment type="caution">
    <text evidence="2">The sequence shown here is derived from an EMBL/GenBank/DDBJ whole genome shotgun (WGS) entry which is preliminary data.</text>
</comment>
<accession>A0ABS3CLM7</accession>
<proteinExistence type="predicted"/>
<name>A0ABS3CLM7_9BACT</name>
<protein>
    <recommendedName>
        <fullName evidence="4">DUF3278 domain-containing protein</fullName>
    </recommendedName>
</protein>
<reference evidence="2 3" key="1">
    <citation type="submission" date="2021-03" db="EMBL/GenBank/DDBJ databases">
        <title>novel species isolated from a fishpond in China.</title>
        <authorList>
            <person name="Lu H."/>
            <person name="Cai Z."/>
        </authorList>
    </citation>
    <scope>NUCLEOTIDE SEQUENCE [LARGE SCALE GENOMIC DNA]</scope>
    <source>
        <strain evidence="2 3">YJ13C</strain>
    </source>
</reference>
<gene>
    <name evidence="2" type="ORF">J0A69_21365</name>
</gene>
<organism evidence="2 3">
    <name type="scientific">Algoriphagus pacificus</name>
    <dbReference type="NCBI Taxonomy" id="2811234"/>
    <lineage>
        <taxon>Bacteria</taxon>
        <taxon>Pseudomonadati</taxon>
        <taxon>Bacteroidota</taxon>
        <taxon>Cytophagia</taxon>
        <taxon>Cytophagales</taxon>
        <taxon>Cyclobacteriaceae</taxon>
        <taxon>Algoriphagus</taxon>
    </lineage>
</organism>
<keyword evidence="1" id="KW-0472">Membrane</keyword>
<keyword evidence="3" id="KW-1185">Reference proteome</keyword>
<feature type="transmembrane region" description="Helical" evidence="1">
    <location>
        <begin position="75"/>
        <end position="95"/>
    </location>
</feature>
<sequence length="196" mass="22549">MELEEMQTLWADLSQKIEKQDKIQKELLMEITKQKFKKKLDGIRLPEMIGSVVCYIYAMYLLSKFPELDLWYNQVFAMITILILTLLPLASLSALKGMRNVKIEEDAPAQMLEKFAKSKIRFLNVQRYGMIFGGLILVTILPPISEIQGNTDLISKPLFWAIYLPAGVLSMFFFSKWALGKYKKVIASSEQLLSEL</sequence>
<feature type="transmembrane region" description="Helical" evidence="1">
    <location>
        <begin position="45"/>
        <end position="63"/>
    </location>
</feature>